<accession>A0A926FBW7</accession>
<gene>
    <name evidence="3" type="ORF">H8706_01165</name>
</gene>
<feature type="coiled-coil region" evidence="1">
    <location>
        <begin position="371"/>
        <end position="398"/>
    </location>
</feature>
<dbReference type="Proteomes" id="UP000647416">
    <property type="component" value="Unassembled WGS sequence"/>
</dbReference>
<evidence type="ECO:0000259" key="2">
    <source>
        <dbReference type="Pfam" id="PF01471"/>
    </source>
</evidence>
<dbReference type="AlphaFoldDB" id="A0A926FBW7"/>
<feature type="domain" description="Peptidoglycan binding-like" evidence="2">
    <location>
        <begin position="286"/>
        <end position="346"/>
    </location>
</feature>
<feature type="domain" description="Peptidoglycan binding-like" evidence="2">
    <location>
        <begin position="384"/>
        <end position="439"/>
    </location>
</feature>
<name>A0A926FBW7_9FIRM</name>
<dbReference type="PANTHER" id="PTHR41533:SF1">
    <property type="entry name" value="L,D-TRANSPEPTIDASE YCBB-RELATED"/>
    <property type="match status" value="1"/>
</dbReference>
<dbReference type="EMBL" id="JACRTE010000001">
    <property type="protein sequence ID" value="MBC8595480.1"/>
    <property type="molecule type" value="Genomic_DNA"/>
</dbReference>
<keyword evidence="4" id="KW-1185">Reference proteome</keyword>
<dbReference type="Gene3D" id="1.10.101.10">
    <property type="entry name" value="PGBD-like superfamily/PGBD"/>
    <property type="match status" value="3"/>
</dbReference>
<comment type="caution">
    <text evidence="3">The sequence shown here is derived from an EMBL/GenBank/DDBJ whole genome shotgun (WGS) entry which is preliminary data.</text>
</comment>
<dbReference type="PANTHER" id="PTHR41533">
    <property type="entry name" value="L,D-TRANSPEPTIDASE HI_1667-RELATED"/>
    <property type="match status" value="1"/>
</dbReference>
<dbReference type="InterPro" id="IPR036365">
    <property type="entry name" value="PGBD-like_sf"/>
</dbReference>
<dbReference type="InterPro" id="IPR002477">
    <property type="entry name" value="Peptidoglycan-bd-like"/>
</dbReference>
<evidence type="ECO:0000313" key="3">
    <source>
        <dbReference type="EMBL" id="MBC8595480.1"/>
    </source>
</evidence>
<dbReference type="Pfam" id="PF01471">
    <property type="entry name" value="PG_binding_1"/>
    <property type="match status" value="3"/>
</dbReference>
<organism evidence="3 4">
    <name type="scientific">Qingrenia yutianensis</name>
    <dbReference type="NCBI Taxonomy" id="2763676"/>
    <lineage>
        <taxon>Bacteria</taxon>
        <taxon>Bacillati</taxon>
        <taxon>Bacillota</taxon>
        <taxon>Clostridia</taxon>
        <taxon>Eubacteriales</taxon>
        <taxon>Oscillospiraceae</taxon>
        <taxon>Qingrenia</taxon>
    </lineage>
</organism>
<dbReference type="InterPro" id="IPR036366">
    <property type="entry name" value="PGBDSf"/>
</dbReference>
<sequence length="470" mass="53185">MPTPILPYIPKYITVHLGAPSSNAENVTVTFPDYIKNVASSEIYPTWNESAITANIYAQISFAVNRVYTEFYYSQGYSFNITNSTAIDQKFIYGRNIFENISNLVDEIFNSYIRRIGNAEPLAAKYCNGTTVTCDGLSQWGSQYLAEQGRNSVQILRYYYGNNIEIVSNVPISNVRMSYTAPVRRGEYSRDVAVIQIALNRISEDYPLIPKIAVDSRFGESTERAVRTFQEIFNLTLDGIVGKATWYKLIYLYTGMTGLSEINSEGQKYFSSSLEYPDAIELGNTGEKVYVTQYLLQAVSWFYPNIPTVEFTGRFNENDVNAVKELQKMYSLPQTGVVDEKTWDVLYQTFIGIRDALNNALNPIEKEITYLNSLNLNYGDVNRDVRDLQEKLNEIAETQSERIMANGAFSRQTSARLAQFQKTNGLPQTGILDAETLRQINSVYRQLISNNSIAPTQYPKAELGMGDTDN</sequence>
<feature type="domain" description="Peptidoglycan binding-like" evidence="2">
    <location>
        <begin position="191"/>
        <end position="249"/>
    </location>
</feature>
<protein>
    <submittedName>
        <fullName evidence="3">Peptidoglycan-binding protein</fullName>
    </submittedName>
</protein>
<evidence type="ECO:0000313" key="4">
    <source>
        <dbReference type="Proteomes" id="UP000647416"/>
    </source>
</evidence>
<dbReference type="RefSeq" id="WP_262431165.1">
    <property type="nucleotide sequence ID" value="NZ_JACRTE010000001.1"/>
</dbReference>
<dbReference type="InterPro" id="IPR052905">
    <property type="entry name" value="LD-transpeptidase_YkuD-like"/>
</dbReference>
<dbReference type="SUPFAM" id="SSF47090">
    <property type="entry name" value="PGBD-like"/>
    <property type="match status" value="3"/>
</dbReference>
<keyword evidence="1" id="KW-0175">Coiled coil</keyword>
<proteinExistence type="predicted"/>
<reference evidence="3" key="1">
    <citation type="submission" date="2020-08" db="EMBL/GenBank/DDBJ databases">
        <title>Genome public.</title>
        <authorList>
            <person name="Liu C."/>
            <person name="Sun Q."/>
        </authorList>
    </citation>
    <scope>NUCLEOTIDE SEQUENCE</scope>
    <source>
        <strain evidence="3">NSJ-50</strain>
    </source>
</reference>
<evidence type="ECO:0000256" key="1">
    <source>
        <dbReference type="SAM" id="Coils"/>
    </source>
</evidence>